<reference evidence="15" key="1">
    <citation type="submission" date="2023-07" db="EMBL/GenBank/DDBJ databases">
        <title>A draft genome of Kazachstania heterogenica Y-27499.</title>
        <authorList>
            <person name="Donic C."/>
            <person name="Kralova J.S."/>
            <person name="Fidel L."/>
            <person name="Ben-Dor S."/>
            <person name="Jung S."/>
        </authorList>
    </citation>
    <scope>NUCLEOTIDE SEQUENCE [LARGE SCALE GENOMIC DNA]</scope>
    <source>
        <strain evidence="15">Y27499</strain>
    </source>
</reference>
<proteinExistence type="inferred from homology"/>
<comment type="subcellular location">
    <subcellularLocation>
        <location evidence="2">Cytoplasm</location>
    </subcellularLocation>
    <subcellularLocation>
        <location evidence="1">Nucleus</location>
    </subcellularLocation>
</comment>
<evidence type="ECO:0000256" key="4">
    <source>
        <dbReference type="ARBA" id="ARBA00022490"/>
    </source>
</evidence>
<keyword evidence="10" id="KW-0175">Coiled coil</keyword>
<keyword evidence="9" id="KW-0539">Nucleus</keyword>
<feature type="region of interest" description="Disordered" evidence="11">
    <location>
        <begin position="851"/>
        <end position="896"/>
    </location>
</feature>
<evidence type="ECO:0000256" key="3">
    <source>
        <dbReference type="ARBA" id="ARBA00007682"/>
    </source>
</evidence>
<dbReference type="Gene3D" id="2.30.30.1020">
    <property type="entry name" value="CCR4-NOT complex subunit 2/3/5, C-terminal domain"/>
    <property type="match status" value="1"/>
</dbReference>
<feature type="compositionally biased region" description="Low complexity" evidence="11">
    <location>
        <begin position="260"/>
        <end position="278"/>
    </location>
</feature>
<keyword evidence="5" id="KW-0678">Repressor</keyword>
<dbReference type="GO" id="GO:0005737">
    <property type="term" value="C:cytoplasm"/>
    <property type="evidence" value="ECO:0007669"/>
    <property type="project" value="UniProtKB-SubCell"/>
</dbReference>
<feature type="region of interest" description="Disordered" evidence="11">
    <location>
        <begin position="257"/>
        <end position="282"/>
    </location>
</feature>
<evidence type="ECO:0000256" key="8">
    <source>
        <dbReference type="ARBA" id="ARBA00023163"/>
    </source>
</evidence>
<evidence type="ECO:0000259" key="13">
    <source>
        <dbReference type="Pfam" id="PF04153"/>
    </source>
</evidence>
<feature type="compositionally biased region" description="Low complexity" evidence="11">
    <location>
        <begin position="870"/>
        <end position="896"/>
    </location>
</feature>
<feature type="domain" description="CCR4-Not complex component Not N-terminal" evidence="12">
    <location>
        <begin position="3"/>
        <end position="233"/>
    </location>
</feature>
<evidence type="ECO:0000256" key="7">
    <source>
        <dbReference type="ARBA" id="ARBA00023015"/>
    </source>
</evidence>
<dbReference type="PANTHER" id="PTHR23326">
    <property type="entry name" value="CCR4 NOT-RELATED"/>
    <property type="match status" value="1"/>
</dbReference>
<dbReference type="Pfam" id="PF04153">
    <property type="entry name" value="NOT2_3_5_C"/>
    <property type="match status" value="1"/>
</dbReference>
<dbReference type="Pfam" id="PF04065">
    <property type="entry name" value="Not3"/>
    <property type="match status" value="1"/>
</dbReference>
<dbReference type="InterPro" id="IPR038635">
    <property type="entry name" value="CCR4-NOT_su2/3/5_C_sf"/>
</dbReference>
<dbReference type="Proteomes" id="UP001306508">
    <property type="component" value="Unassembled WGS sequence"/>
</dbReference>
<dbReference type="GO" id="GO:0030015">
    <property type="term" value="C:CCR4-NOT core complex"/>
    <property type="evidence" value="ECO:0007669"/>
    <property type="project" value="InterPro"/>
</dbReference>
<organism evidence="14 15">
    <name type="scientific">Arxiozyma heterogenica</name>
    <dbReference type="NCBI Taxonomy" id="278026"/>
    <lineage>
        <taxon>Eukaryota</taxon>
        <taxon>Fungi</taxon>
        <taxon>Dikarya</taxon>
        <taxon>Ascomycota</taxon>
        <taxon>Saccharomycotina</taxon>
        <taxon>Saccharomycetes</taxon>
        <taxon>Saccharomycetales</taxon>
        <taxon>Saccharomycetaceae</taxon>
        <taxon>Arxiozyma</taxon>
    </lineage>
</organism>
<evidence type="ECO:0000256" key="2">
    <source>
        <dbReference type="ARBA" id="ARBA00004496"/>
    </source>
</evidence>
<gene>
    <name evidence="14" type="ORF">RI543_001063</name>
</gene>
<evidence type="ECO:0000256" key="5">
    <source>
        <dbReference type="ARBA" id="ARBA00022491"/>
    </source>
</evidence>
<dbReference type="InterPro" id="IPR007207">
    <property type="entry name" value="Not_N"/>
</dbReference>
<keyword evidence="6" id="KW-0597">Phosphoprotein</keyword>
<dbReference type="PIRSF" id="PIRSF005290">
    <property type="entry name" value="NOT_su_3_5"/>
    <property type="match status" value="1"/>
</dbReference>
<accession>A0AAN8A9K9</accession>
<keyword evidence="4" id="KW-0963">Cytoplasm</keyword>
<evidence type="ECO:0000313" key="14">
    <source>
        <dbReference type="EMBL" id="KAK5781515.1"/>
    </source>
</evidence>
<comment type="caution">
    <text evidence="14">The sequence shown here is derived from an EMBL/GenBank/DDBJ whole genome shotgun (WGS) entry which is preliminary data.</text>
</comment>
<dbReference type="EMBL" id="JAWIZZ010000035">
    <property type="protein sequence ID" value="KAK5781515.1"/>
    <property type="molecule type" value="Genomic_DNA"/>
</dbReference>
<evidence type="ECO:0000256" key="11">
    <source>
        <dbReference type="SAM" id="MobiDB-lite"/>
    </source>
</evidence>
<evidence type="ECO:0000256" key="10">
    <source>
        <dbReference type="SAM" id="Coils"/>
    </source>
</evidence>
<evidence type="ECO:0000313" key="15">
    <source>
        <dbReference type="Proteomes" id="UP001306508"/>
    </source>
</evidence>
<keyword evidence="7" id="KW-0805">Transcription regulation</keyword>
<dbReference type="InterPro" id="IPR040168">
    <property type="entry name" value="Not2/3/5"/>
</dbReference>
<feature type="compositionally biased region" description="Polar residues" evidence="11">
    <location>
        <begin position="320"/>
        <end position="333"/>
    </location>
</feature>
<dbReference type="AlphaFoldDB" id="A0AAN8A9K9"/>
<keyword evidence="8" id="KW-0804">Transcription</keyword>
<evidence type="ECO:0000256" key="1">
    <source>
        <dbReference type="ARBA" id="ARBA00004123"/>
    </source>
</evidence>
<sequence length="914" mass="103364">MAHRKLQQEVDKVFKKINEGLDVFDTYYERHESCTNNPSQKDKLESDLKREVKKLQRLREQIKSWQSSPDIKDKDTLLEHRRRVEIAMEKYKAVEKASKEKAYSNISLKRAETLDPESKERLETENYLSRSIDELDRQYELLDVEIDRLQALNKKKKTFSQLNEEKIQNLKDLQLRYRWHQQQMELALRLVANEELSPQQVINIKDDINYFVENNQDDGFIEDETIYDDLDLQSNEAIAHEVSQYFSNQLSEDNKRAYDGTANGISGSSGSSTAINNSENSSKLIDTSKLSKKELRKLEREAKKAAKLAAKNAAAESLSQGPTLTVKMSTKSPNPVPHEDIRDTTPTQKASKTNGSDEKISISTSINNTSILATSSPLTKKTTNKSPNTMNDNNTSNDTSINAVHTHIHQGANGVTGSTILKPATIPAKPVGDMKWSTAAAQSLKKDDEKQKNTIKQSLVSSSQQNKIKLNESTQLPLGSTTPRVGTPVSIHNNSVTTNVPLNKIGQLESLTSINTNKSVLKTSSTSSTATIPTLGATTVNQTNQQFQKGQSATLDQINKSKVETVSQSDNLANSEQYAINTNNDKISKEKKSDETDLVTKKEVSETESDTDSFYDFINDDDELLQEPLCLPETLDEIQAKENKRIQLSNSFSNDCGLLTLPNGINEIIMEYEITKNKLFPNDGKLGGYRHSIDVCRIPRFYDIPLGVNPPNPLDAFRSAQQWDVIRASIKDETEFDKILDKFRGLEMFTLFYHYYFSILPVEKNIAFELLREKNWKIGNDETMWFLRQSDIKLQSKLFEIADYKIFKLTDWSVIDKINFRLDYANLKYPETKKYETSQLNGLTSEDLKTKIDSNNINDNNKHNDESIDNTHNNISTKSSSSNTSSISSASPNTLSHGQQLLQQLKQGRVTLDA</sequence>
<feature type="coiled-coil region" evidence="10">
    <location>
        <begin position="41"/>
        <end position="97"/>
    </location>
</feature>
<dbReference type="InterPro" id="IPR007282">
    <property type="entry name" value="NOT2/3/5_C"/>
</dbReference>
<comment type="similarity">
    <text evidence="3">Belongs to the CNOT2/3/5 family.</text>
</comment>
<dbReference type="GO" id="GO:0005634">
    <property type="term" value="C:nucleus"/>
    <property type="evidence" value="ECO:0007669"/>
    <property type="project" value="UniProtKB-SubCell"/>
</dbReference>
<name>A0AAN8A9K9_9SACH</name>
<feature type="compositionally biased region" description="Polar residues" evidence="11">
    <location>
        <begin position="344"/>
        <end position="354"/>
    </location>
</feature>
<evidence type="ECO:0000256" key="6">
    <source>
        <dbReference type="ARBA" id="ARBA00022553"/>
    </source>
</evidence>
<keyword evidence="15" id="KW-1185">Reference proteome</keyword>
<dbReference type="GO" id="GO:0000289">
    <property type="term" value="P:nuclear-transcribed mRNA poly(A) tail shortening"/>
    <property type="evidence" value="ECO:0007669"/>
    <property type="project" value="UniProtKB-ARBA"/>
</dbReference>
<evidence type="ECO:0000259" key="12">
    <source>
        <dbReference type="Pfam" id="PF04065"/>
    </source>
</evidence>
<dbReference type="GO" id="GO:0006355">
    <property type="term" value="P:regulation of DNA-templated transcription"/>
    <property type="evidence" value="ECO:0007669"/>
    <property type="project" value="InterPro"/>
</dbReference>
<feature type="region of interest" description="Disordered" evidence="11">
    <location>
        <begin position="439"/>
        <end position="460"/>
    </location>
</feature>
<feature type="domain" description="NOT2/NOT3/NOT5 C-terminal" evidence="13">
    <location>
        <begin position="732"/>
        <end position="827"/>
    </location>
</feature>
<evidence type="ECO:0000256" key="9">
    <source>
        <dbReference type="ARBA" id="ARBA00023242"/>
    </source>
</evidence>
<protein>
    <submittedName>
        <fullName evidence="14">Uncharacterized protein</fullName>
    </submittedName>
</protein>
<dbReference type="InterPro" id="IPR012270">
    <property type="entry name" value="CCR4-NOT_su3/5"/>
</dbReference>
<feature type="region of interest" description="Disordered" evidence="11">
    <location>
        <begin position="312"/>
        <end position="360"/>
    </location>
</feature>